<protein>
    <submittedName>
        <fullName evidence="4">Long-chain fatty acid--CoA ligase</fullName>
    </submittedName>
</protein>
<keyword evidence="2" id="KW-0067">ATP-binding</keyword>
<dbReference type="Proteomes" id="UP001596395">
    <property type="component" value="Unassembled WGS sequence"/>
</dbReference>
<dbReference type="CDD" id="cd05907">
    <property type="entry name" value="VL_LC_FACS_like"/>
    <property type="match status" value="1"/>
</dbReference>
<keyword evidence="1" id="KW-0547">Nucleotide-binding</keyword>
<dbReference type="PANTHER" id="PTHR43272:SF33">
    <property type="entry name" value="AMP-BINDING DOMAIN-CONTAINING PROTEIN-RELATED"/>
    <property type="match status" value="1"/>
</dbReference>
<gene>
    <name evidence="4" type="ORF">ACFQGB_04510</name>
</gene>
<name>A0ABD5VB77_9EURY</name>
<dbReference type="GO" id="GO:0016874">
    <property type="term" value="F:ligase activity"/>
    <property type="evidence" value="ECO:0007669"/>
    <property type="project" value="UniProtKB-KW"/>
</dbReference>
<keyword evidence="5" id="KW-1185">Reference proteome</keyword>
<dbReference type="PANTHER" id="PTHR43272">
    <property type="entry name" value="LONG-CHAIN-FATTY-ACID--COA LIGASE"/>
    <property type="match status" value="1"/>
</dbReference>
<dbReference type="SUPFAM" id="SSF56801">
    <property type="entry name" value="Acetyl-CoA synthetase-like"/>
    <property type="match status" value="1"/>
</dbReference>
<organism evidence="4 5">
    <name type="scientific">Halorubellus litoreus</name>
    <dbReference type="NCBI Taxonomy" id="755308"/>
    <lineage>
        <taxon>Archaea</taxon>
        <taxon>Methanobacteriati</taxon>
        <taxon>Methanobacteriota</taxon>
        <taxon>Stenosarchaea group</taxon>
        <taxon>Halobacteria</taxon>
        <taxon>Halobacteriales</taxon>
        <taxon>Halorubellaceae</taxon>
        <taxon>Halorubellus</taxon>
    </lineage>
</organism>
<dbReference type="InterPro" id="IPR042099">
    <property type="entry name" value="ANL_N_sf"/>
</dbReference>
<dbReference type="InterPro" id="IPR020845">
    <property type="entry name" value="AMP-binding_CS"/>
</dbReference>
<dbReference type="RefSeq" id="WP_336349110.1">
    <property type="nucleotide sequence ID" value="NZ_JAZAQL010000001.1"/>
</dbReference>
<reference evidence="4 5" key="1">
    <citation type="journal article" date="2019" name="Int. J. Syst. Evol. Microbiol.">
        <title>The Global Catalogue of Microorganisms (GCM) 10K type strain sequencing project: providing services to taxonomists for standard genome sequencing and annotation.</title>
        <authorList>
            <consortium name="The Broad Institute Genomics Platform"/>
            <consortium name="The Broad Institute Genome Sequencing Center for Infectious Disease"/>
            <person name="Wu L."/>
            <person name="Ma J."/>
        </authorList>
    </citation>
    <scope>NUCLEOTIDE SEQUENCE [LARGE SCALE GENOMIC DNA]</scope>
    <source>
        <strain evidence="4 5">GX26</strain>
    </source>
</reference>
<evidence type="ECO:0000256" key="1">
    <source>
        <dbReference type="ARBA" id="ARBA00022741"/>
    </source>
</evidence>
<proteinExistence type="predicted"/>
<evidence type="ECO:0000256" key="2">
    <source>
        <dbReference type="ARBA" id="ARBA00022840"/>
    </source>
</evidence>
<dbReference type="Pfam" id="PF23562">
    <property type="entry name" value="AMP-binding_C_3"/>
    <property type="match status" value="1"/>
</dbReference>
<dbReference type="PROSITE" id="PS00455">
    <property type="entry name" value="AMP_BINDING"/>
    <property type="match status" value="1"/>
</dbReference>
<feature type="domain" description="AMP-dependent synthetase/ligase" evidence="3">
    <location>
        <begin position="24"/>
        <end position="474"/>
    </location>
</feature>
<evidence type="ECO:0000259" key="3">
    <source>
        <dbReference type="Pfam" id="PF00501"/>
    </source>
</evidence>
<dbReference type="Pfam" id="PF00501">
    <property type="entry name" value="AMP-binding"/>
    <property type="match status" value="1"/>
</dbReference>
<dbReference type="InterPro" id="IPR000873">
    <property type="entry name" value="AMP-dep_synth/lig_dom"/>
</dbReference>
<accession>A0ABD5VB77</accession>
<dbReference type="AlphaFoldDB" id="A0ABD5VB77"/>
<sequence>MDWRDAETEYEDEVTGETNLARLFEDSAQRNANRPAQMYKGGVYDRAMTQSVLPGAPDGEFRAISYEDMRTIVAHLATGFRELGVEPSDRVGLFSHTRMEWAQCDFGLLSAGAVVTTVYAGSSKNQVRYLLSDPDATSVVVENEDMLRRVIAVEDDLDLEFIVSMSTLEERRHQRRDDIYTLDEVHDLGSKHFDEDTYLEWVDAREFDDLASLIYTSGTTGQPKGVQLTHGNFRSNVNMIRKRFGPRPDREGLPSIDADTRAVSYLPLAHVFERLAGHFLMFGSGACVAYAESPDTLQEDFSLVSPTAATSVPRVYEKIYDAIREQATESSVKERIFNWATDVGVEYHTTDDPGLALRAKASVADRLVFQQVRDALGGNVEMLISGGGSLSAELCALYHGMGLPILEGYGLTETAPVLTVNPPEQPEIGTIGYPLPGVELRVDEAAVEQAPFADDPGEVGELLARGPNVTEGYWNKPEETDAAFTPADDGGDDWFRTGDVVHRREDGFVEFRERSKQILVLSTGKNVAPAPIEDAFASSQVVEQCMVVGDGEKFVGALMVPNFEYLREQAVDDDVALPEADAAAAEHEYVHDRISEEVDRVNPDFESYEQIKKFRVVDEEFTEDNDMLTPTMKKKRRNILERYADAVASIYDE</sequence>
<keyword evidence="4" id="KW-0436">Ligase</keyword>
<evidence type="ECO:0000313" key="4">
    <source>
        <dbReference type="EMBL" id="MFC6952118.1"/>
    </source>
</evidence>
<dbReference type="GO" id="GO:0005524">
    <property type="term" value="F:ATP binding"/>
    <property type="evidence" value="ECO:0007669"/>
    <property type="project" value="UniProtKB-KW"/>
</dbReference>
<dbReference type="EMBL" id="JBHSXN010000001">
    <property type="protein sequence ID" value="MFC6952118.1"/>
    <property type="molecule type" value="Genomic_DNA"/>
</dbReference>
<evidence type="ECO:0000313" key="5">
    <source>
        <dbReference type="Proteomes" id="UP001596395"/>
    </source>
</evidence>
<dbReference type="Gene3D" id="3.40.50.12780">
    <property type="entry name" value="N-terminal domain of ligase-like"/>
    <property type="match status" value="1"/>
</dbReference>
<comment type="caution">
    <text evidence="4">The sequence shown here is derived from an EMBL/GenBank/DDBJ whole genome shotgun (WGS) entry which is preliminary data.</text>
</comment>